<evidence type="ECO:0000313" key="6">
    <source>
        <dbReference type="Proteomes" id="UP000677228"/>
    </source>
</evidence>
<accession>A0A8S2EX66</accession>
<keyword evidence="1" id="KW-0547">Nucleotide-binding</keyword>
<dbReference type="AlphaFoldDB" id="A0A8S2EX66"/>
<dbReference type="SUPFAM" id="SSF52540">
    <property type="entry name" value="P-loop containing nucleoside triphosphate hydrolases"/>
    <property type="match status" value="1"/>
</dbReference>
<keyword evidence="2" id="KW-0342">GTP-binding</keyword>
<dbReference type="Proteomes" id="UP000677228">
    <property type="component" value="Unassembled WGS sequence"/>
</dbReference>
<reference evidence="4" key="1">
    <citation type="submission" date="2021-02" db="EMBL/GenBank/DDBJ databases">
        <authorList>
            <person name="Nowell W R."/>
        </authorList>
    </citation>
    <scope>NUCLEOTIDE SEQUENCE</scope>
</reference>
<dbReference type="InterPro" id="IPR050100">
    <property type="entry name" value="TRAFAC_GTPase_members"/>
</dbReference>
<evidence type="ECO:0000313" key="5">
    <source>
        <dbReference type="EMBL" id="CAF4151166.1"/>
    </source>
</evidence>
<protein>
    <recommendedName>
        <fullName evidence="3">Tr-type G domain-containing protein</fullName>
    </recommendedName>
</protein>
<evidence type="ECO:0000256" key="2">
    <source>
        <dbReference type="ARBA" id="ARBA00023134"/>
    </source>
</evidence>
<gene>
    <name evidence="4" type="ORF">OVA965_LOCUS30288</name>
    <name evidence="5" type="ORF">TMI583_LOCUS31092</name>
</gene>
<evidence type="ECO:0000313" key="4">
    <source>
        <dbReference type="EMBL" id="CAF1339770.1"/>
    </source>
</evidence>
<dbReference type="Pfam" id="PF00009">
    <property type="entry name" value="GTP_EFTU"/>
    <property type="match status" value="1"/>
</dbReference>
<dbReference type="InterPro" id="IPR000795">
    <property type="entry name" value="T_Tr_GTP-bd_dom"/>
</dbReference>
<feature type="domain" description="Tr-type G" evidence="3">
    <location>
        <begin position="171"/>
        <end position="278"/>
    </location>
</feature>
<proteinExistence type="predicted"/>
<evidence type="ECO:0000256" key="1">
    <source>
        <dbReference type="ARBA" id="ARBA00022741"/>
    </source>
</evidence>
<dbReference type="EMBL" id="CAJNOK010021918">
    <property type="protein sequence ID" value="CAF1339770.1"/>
    <property type="molecule type" value="Genomic_DNA"/>
</dbReference>
<dbReference type="Proteomes" id="UP000682733">
    <property type="component" value="Unassembled WGS sequence"/>
</dbReference>
<dbReference type="GO" id="GO:0005525">
    <property type="term" value="F:GTP binding"/>
    <property type="evidence" value="ECO:0007669"/>
    <property type="project" value="UniProtKB-KW"/>
</dbReference>
<evidence type="ECO:0000259" key="3">
    <source>
        <dbReference type="Pfam" id="PF00009"/>
    </source>
</evidence>
<dbReference type="InterPro" id="IPR027417">
    <property type="entry name" value="P-loop_NTPase"/>
</dbReference>
<dbReference type="EMBL" id="CAJOBA010043549">
    <property type="protein sequence ID" value="CAF4151166.1"/>
    <property type="molecule type" value="Genomic_DNA"/>
</dbReference>
<name>A0A8S2EX66_9BILA</name>
<sequence length="334" mass="37868">MTSERTANSRSLNYMFTLQELFHSRSLSTYCNSGVPSFALPKDFKLVNLQEIGFEDPIEDLQVCSPQTWEWIVQILALASNLRSIYIVSAFEGIKLIIQRLHEIISPAQQNQMKHFDIILGGGRSDEDIHYPYSTFFDKLSTLFPNLETITLFMDQEELDESYDSFTSPNTTTTIACWKFETLKYDVVLIDMPGYRHFIKNMITSASQADCTILNITVTDDFEASICRAGQTREHVLFAFTLGIKHLIFIAINKMDTTDSPYSESRFEEIKAGVSRYIKGSIIIGWSTERIEDNASGKTLLEVIHAVPLPSRLVDKPLRLAIENVYNIAGTGTN</sequence>
<comment type="caution">
    <text evidence="4">The sequence shown here is derived from an EMBL/GenBank/DDBJ whole genome shotgun (WGS) entry which is preliminary data.</text>
</comment>
<dbReference type="Gene3D" id="3.40.50.300">
    <property type="entry name" value="P-loop containing nucleotide triphosphate hydrolases"/>
    <property type="match status" value="1"/>
</dbReference>
<dbReference type="PANTHER" id="PTHR23115">
    <property type="entry name" value="TRANSLATION FACTOR"/>
    <property type="match status" value="1"/>
</dbReference>
<organism evidence="4 6">
    <name type="scientific">Didymodactylos carnosus</name>
    <dbReference type="NCBI Taxonomy" id="1234261"/>
    <lineage>
        <taxon>Eukaryota</taxon>
        <taxon>Metazoa</taxon>
        <taxon>Spiralia</taxon>
        <taxon>Gnathifera</taxon>
        <taxon>Rotifera</taxon>
        <taxon>Eurotatoria</taxon>
        <taxon>Bdelloidea</taxon>
        <taxon>Philodinida</taxon>
        <taxon>Philodinidae</taxon>
        <taxon>Didymodactylos</taxon>
    </lineage>
</organism>
<dbReference type="GO" id="GO:0003924">
    <property type="term" value="F:GTPase activity"/>
    <property type="evidence" value="ECO:0007669"/>
    <property type="project" value="InterPro"/>
</dbReference>